<organism evidence="1 2">
    <name type="scientific">Mucilaginibacter angelicae</name>
    <dbReference type="NCBI Taxonomy" id="869718"/>
    <lineage>
        <taxon>Bacteria</taxon>
        <taxon>Pseudomonadati</taxon>
        <taxon>Bacteroidota</taxon>
        <taxon>Sphingobacteriia</taxon>
        <taxon>Sphingobacteriales</taxon>
        <taxon>Sphingobacteriaceae</taxon>
        <taxon>Mucilaginibacter</taxon>
    </lineage>
</organism>
<dbReference type="EMBL" id="JBHLTS010000021">
    <property type="protein sequence ID" value="MFC0514635.1"/>
    <property type="molecule type" value="Genomic_DNA"/>
</dbReference>
<evidence type="ECO:0000313" key="2">
    <source>
        <dbReference type="Proteomes" id="UP001589828"/>
    </source>
</evidence>
<dbReference type="RefSeq" id="WP_377022479.1">
    <property type="nucleotide sequence ID" value="NZ_JBHLTS010000021.1"/>
</dbReference>
<reference evidence="1 2" key="1">
    <citation type="submission" date="2024-09" db="EMBL/GenBank/DDBJ databases">
        <authorList>
            <person name="Sun Q."/>
            <person name="Mori K."/>
        </authorList>
    </citation>
    <scope>NUCLEOTIDE SEQUENCE [LARGE SCALE GENOMIC DNA]</scope>
    <source>
        <strain evidence="1 2">NCAIM B.02415</strain>
    </source>
</reference>
<sequence length="655" mass="76718">MKEFDVTDGLDTNVWGTLNKAIERNDKDSISVLLSFFRKICRASLSNRKIKYFQQYIGFASRVYRQVYARVKEDTSYLPLVHLFSLELSLHLKEIIWFNIGLEGKTAKTIAEKKIINLFYYEAFKSFNDLFYLSMRYQDWPMFHEALKDFNQLAEGAFDIDIQDKLKLASLSRENKDGKNDAAIAELDQQQQIAYQYENYKRQVLSGLKCWCYLLFEQNIIAEDSLTKILTKIINYPYEPQNEIKDILFFRSGDLKYYMNWENWDYMDRPEHETYYPPMPGSWMTKGFFLDRIRNNNAYFNTDKINPLSLKDIPFLYDSLLESLNSIRPEFEKWKSILKTESIEEFDQRARNLLASVSQAKRITIGNKEHVIANSELSNNKIQEFKELVGKAWKGQTRIRKVFDHFDNKENVTGQDIKLKRVGQNSFLEKGKMVFIEGEYHSPIYGIEQFGGNVGRWEDELFFEVIQKSVPGTTTGATVMETLDKAIQKLKSNKVTPNVILIEAQYLYKDEEFLKSERYSGFYDPRLNPDDIQFFVLGTFDNIPLFSSMSPLLKNKVVVAEFNMAFSMKYKTNNNWFENELSINVELVTTQQANERLIKEPRKWKITNDGIEISDEDAITLIKTSIVIDMETIIDYTVKDINKFIVGYITEPNAD</sequence>
<gene>
    <name evidence="1" type="ORF">ACFFGT_10500</name>
</gene>
<proteinExistence type="predicted"/>
<keyword evidence="2" id="KW-1185">Reference proteome</keyword>
<protein>
    <submittedName>
        <fullName evidence="1">Uncharacterized protein</fullName>
    </submittedName>
</protein>
<name>A0ABV6L5A6_9SPHI</name>
<accession>A0ABV6L5A6</accession>
<dbReference type="Proteomes" id="UP001589828">
    <property type="component" value="Unassembled WGS sequence"/>
</dbReference>
<evidence type="ECO:0000313" key="1">
    <source>
        <dbReference type="EMBL" id="MFC0514635.1"/>
    </source>
</evidence>
<comment type="caution">
    <text evidence="1">The sequence shown here is derived from an EMBL/GenBank/DDBJ whole genome shotgun (WGS) entry which is preliminary data.</text>
</comment>